<reference evidence="3" key="1">
    <citation type="submission" date="2015-10" db="EMBL/GenBank/DDBJ databases">
        <title>Genome of Paenibacillus bovis sp. nov.</title>
        <authorList>
            <person name="Wu Z."/>
            <person name="Gao C."/>
            <person name="Liu Z."/>
            <person name="Zheng H."/>
        </authorList>
    </citation>
    <scope>NUCLEOTIDE SEQUENCE [LARGE SCALE GENOMIC DNA]</scope>
    <source>
        <strain evidence="3">BD3526</strain>
    </source>
</reference>
<dbReference type="Gene3D" id="1.10.3910.10">
    <property type="entry name" value="SP0561-like"/>
    <property type="match status" value="1"/>
</dbReference>
<dbReference type="AlphaFoldDB" id="A0A172ZC80"/>
<sequence>MSKMIAMNLPIAELAAQDPHIITIMQEIGFTDITRPGMLQTAGRLMTLEKGAALKRISHEQMRQVFAQHGYTLCVPNKGGNEQ</sequence>
<dbReference type="OrthoDB" id="411397at2"/>
<dbReference type="SUPFAM" id="SSF140683">
    <property type="entry name" value="SP0561-like"/>
    <property type="match status" value="1"/>
</dbReference>
<keyword evidence="3" id="KW-1185">Reference proteome</keyword>
<gene>
    <name evidence="2" type="ORF">AR543_01125</name>
</gene>
<dbReference type="InterPro" id="IPR015077">
    <property type="entry name" value="DUF1858"/>
</dbReference>
<dbReference type="Pfam" id="PF08984">
    <property type="entry name" value="DUF1858"/>
    <property type="match status" value="1"/>
</dbReference>
<name>A0A172ZC80_9BACL</name>
<protein>
    <recommendedName>
        <fullName evidence="1">DUF1858 domain-containing protein</fullName>
    </recommendedName>
</protein>
<accession>A0A172ZC80</accession>
<dbReference type="EMBL" id="CP013023">
    <property type="protein sequence ID" value="ANF94770.1"/>
    <property type="molecule type" value="Genomic_DNA"/>
</dbReference>
<evidence type="ECO:0000313" key="2">
    <source>
        <dbReference type="EMBL" id="ANF94770.1"/>
    </source>
</evidence>
<dbReference type="KEGG" id="pbv:AR543_01125"/>
<dbReference type="Proteomes" id="UP000078148">
    <property type="component" value="Chromosome"/>
</dbReference>
<dbReference type="STRING" id="1616788.AR543_01125"/>
<evidence type="ECO:0000313" key="3">
    <source>
        <dbReference type="Proteomes" id="UP000078148"/>
    </source>
</evidence>
<dbReference type="InterPro" id="IPR038062">
    <property type="entry name" value="ScdA-like_N_sf"/>
</dbReference>
<organism evidence="2 3">
    <name type="scientific">Paenibacillus bovis</name>
    <dbReference type="NCBI Taxonomy" id="1616788"/>
    <lineage>
        <taxon>Bacteria</taxon>
        <taxon>Bacillati</taxon>
        <taxon>Bacillota</taxon>
        <taxon>Bacilli</taxon>
        <taxon>Bacillales</taxon>
        <taxon>Paenibacillaceae</taxon>
        <taxon>Paenibacillus</taxon>
    </lineage>
</organism>
<evidence type="ECO:0000259" key="1">
    <source>
        <dbReference type="Pfam" id="PF08984"/>
    </source>
</evidence>
<proteinExistence type="predicted"/>
<dbReference type="RefSeq" id="WP_060531068.1">
    <property type="nucleotide sequence ID" value="NZ_CP013023.1"/>
</dbReference>
<feature type="domain" description="DUF1858" evidence="1">
    <location>
        <begin position="7"/>
        <end position="61"/>
    </location>
</feature>
<reference evidence="2 3" key="2">
    <citation type="journal article" date="2016" name="Int. J. Syst. Evol. Microbiol.">
        <title>Paenibacillus bovis sp. nov., isolated from raw yak (Bos grunniens) milk.</title>
        <authorList>
            <person name="Gao C."/>
            <person name="Han J."/>
            <person name="Liu Z."/>
            <person name="Xu X."/>
            <person name="Hang F."/>
            <person name="Wu Z."/>
        </authorList>
    </citation>
    <scope>NUCLEOTIDE SEQUENCE [LARGE SCALE GENOMIC DNA]</scope>
    <source>
        <strain evidence="2 3">BD3526</strain>
    </source>
</reference>